<dbReference type="PROSITE" id="PS51371">
    <property type="entry name" value="CBS"/>
    <property type="match status" value="2"/>
</dbReference>
<name>A0A381UEZ3_9ZZZZ</name>
<dbReference type="PANTHER" id="PTHR22777:SF27">
    <property type="entry name" value="MAGNESIUM AND COBALT EFFLUX PROTEIN CORC"/>
    <property type="match status" value="1"/>
</dbReference>
<dbReference type="GO" id="GO:0005886">
    <property type="term" value="C:plasma membrane"/>
    <property type="evidence" value="ECO:0007669"/>
    <property type="project" value="TreeGrafter"/>
</dbReference>
<dbReference type="InterPro" id="IPR000644">
    <property type="entry name" value="CBS_dom"/>
</dbReference>
<dbReference type="InterPro" id="IPR044751">
    <property type="entry name" value="Ion_transp-like_CBS"/>
</dbReference>
<evidence type="ECO:0000259" key="3">
    <source>
        <dbReference type="PROSITE" id="PS51371"/>
    </source>
</evidence>
<dbReference type="CDD" id="cd04590">
    <property type="entry name" value="CBS_pair_CorC_HlyC_assoc"/>
    <property type="match status" value="1"/>
</dbReference>
<sequence>REEVINFLAECCRRNLLAGDEHAMLQGVLEVSETHVRDIMVPRSHMVVLDQEDSPDTLLEIIVDSGHSRFPVIGEDRDEVVGILLAKDLLHYFKEYGSEKQFDIHTMLRPPVFIPESKRLNMLLTEFRESQNHMAIVVDEYGGVAGLATIEDVLEQIVGDIDDEHDAEELEYIQDQKNGSFLVLALTRIEDFNEFFDVSMSDEEYDTIGGLIMHELGRLPRRGEILEFEKFQFKTLRADRRRIHSVEVSPRQDNSSQ</sequence>
<dbReference type="FunFam" id="3.10.580.10:FF:000002">
    <property type="entry name" value="Magnesium/cobalt efflux protein CorC"/>
    <property type="match status" value="1"/>
</dbReference>
<dbReference type="PANTHER" id="PTHR22777">
    <property type="entry name" value="HEMOLYSIN-RELATED"/>
    <property type="match status" value="1"/>
</dbReference>
<dbReference type="InterPro" id="IPR046342">
    <property type="entry name" value="CBS_dom_sf"/>
</dbReference>
<gene>
    <name evidence="4" type="ORF">METZ01_LOCUS78771</name>
</gene>
<dbReference type="SUPFAM" id="SSF56176">
    <property type="entry name" value="FAD-binding/transporter-associated domain-like"/>
    <property type="match status" value="1"/>
</dbReference>
<dbReference type="SUPFAM" id="SSF54631">
    <property type="entry name" value="CBS-domain pair"/>
    <property type="match status" value="1"/>
</dbReference>
<organism evidence="4">
    <name type="scientific">marine metagenome</name>
    <dbReference type="NCBI Taxonomy" id="408172"/>
    <lineage>
        <taxon>unclassified sequences</taxon>
        <taxon>metagenomes</taxon>
        <taxon>ecological metagenomes</taxon>
    </lineage>
</organism>
<reference evidence="4" key="1">
    <citation type="submission" date="2018-05" db="EMBL/GenBank/DDBJ databases">
        <authorList>
            <person name="Lanie J.A."/>
            <person name="Ng W.-L."/>
            <person name="Kazmierczak K.M."/>
            <person name="Andrzejewski T.M."/>
            <person name="Davidsen T.M."/>
            <person name="Wayne K.J."/>
            <person name="Tettelin H."/>
            <person name="Glass J.I."/>
            <person name="Rusch D."/>
            <person name="Podicherti R."/>
            <person name="Tsui H.-C.T."/>
            <person name="Winkler M.E."/>
        </authorList>
    </citation>
    <scope>NUCLEOTIDE SEQUENCE</scope>
</reference>
<dbReference type="InterPro" id="IPR005170">
    <property type="entry name" value="Transptr-assoc_dom"/>
</dbReference>
<dbReference type="Gene3D" id="3.10.580.10">
    <property type="entry name" value="CBS-domain"/>
    <property type="match status" value="1"/>
</dbReference>
<dbReference type="AlphaFoldDB" id="A0A381UEZ3"/>
<dbReference type="SMART" id="SM01091">
    <property type="entry name" value="CorC_HlyC"/>
    <property type="match status" value="1"/>
</dbReference>
<keyword evidence="2" id="KW-0129">CBS domain</keyword>
<dbReference type="Gene3D" id="3.30.465.10">
    <property type="match status" value="1"/>
</dbReference>
<dbReference type="InterPro" id="IPR036318">
    <property type="entry name" value="FAD-bd_PCMH-like_sf"/>
</dbReference>
<proteinExistence type="predicted"/>
<dbReference type="Pfam" id="PF00571">
    <property type="entry name" value="CBS"/>
    <property type="match status" value="2"/>
</dbReference>
<feature type="non-terminal residue" evidence="4">
    <location>
        <position position="1"/>
    </location>
</feature>
<dbReference type="InterPro" id="IPR016169">
    <property type="entry name" value="FAD-bd_PCMH_sub2"/>
</dbReference>
<dbReference type="GO" id="GO:0050660">
    <property type="term" value="F:flavin adenine dinucleotide binding"/>
    <property type="evidence" value="ECO:0007669"/>
    <property type="project" value="InterPro"/>
</dbReference>
<dbReference type="Pfam" id="PF03471">
    <property type="entry name" value="CorC_HlyC"/>
    <property type="match status" value="1"/>
</dbReference>
<evidence type="ECO:0000313" key="4">
    <source>
        <dbReference type="EMBL" id="SVA25917.1"/>
    </source>
</evidence>
<evidence type="ECO:0000256" key="2">
    <source>
        <dbReference type="ARBA" id="ARBA00023122"/>
    </source>
</evidence>
<keyword evidence="1" id="KW-0677">Repeat</keyword>
<protein>
    <recommendedName>
        <fullName evidence="3">CBS domain-containing protein</fullName>
    </recommendedName>
</protein>
<dbReference type="SMART" id="SM00116">
    <property type="entry name" value="CBS"/>
    <property type="match status" value="2"/>
</dbReference>
<dbReference type="EMBL" id="UINC01006171">
    <property type="protein sequence ID" value="SVA25917.1"/>
    <property type="molecule type" value="Genomic_DNA"/>
</dbReference>
<evidence type="ECO:0000256" key="1">
    <source>
        <dbReference type="ARBA" id="ARBA00022737"/>
    </source>
</evidence>
<accession>A0A381UEZ3</accession>
<feature type="domain" description="CBS" evidence="3">
    <location>
        <begin position="40"/>
        <end position="100"/>
    </location>
</feature>
<feature type="domain" description="CBS" evidence="3">
    <location>
        <begin position="107"/>
        <end position="164"/>
    </location>
</feature>